<dbReference type="Proteomes" id="UP001476798">
    <property type="component" value="Unassembled WGS sequence"/>
</dbReference>
<name>A0ABV0PDL0_9TELE</name>
<dbReference type="Pfam" id="PF00625">
    <property type="entry name" value="Guanylate_kin"/>
    <property type="match status" value="1"/>
</dbReference>
<evidence type="ECO:0000259" key="1">
    <source>
        <dbReference type="PROSITE" id="PS50052"/>
    </source>
</evidence>
<protein>
    <recommendedName>
        <fullName evidence="1">Guanylate kinase-like domain-containing protein</fullName>
    </recommendedName>
</protein>
<feature type="domain" description="Guanylate kinase-like" evidence="1">
    <location>
        <begin position="141"/>
        <end position="216"/>
    </location>
</feature>
<dbReference type="SUPFAM" id="SSF52540">
    <property type="entry name" value="P-loop containing nucleoside triphosphate hydrolases"/>
    <property type="match status" value="1"/>
</dbReference>
<keyword evidence="3" id="KW-1185">Reference proteome</keyword>
<dbReference type="EMBL" id="JAHRIO010070710">
    <property type="protein sequence ID" value="MEQ2181467.1"/>
    <property type="molecule type" value="Genomic_DNA"/>
</dbReference>
<evidence type="ECO:0000313" key="3">
    <source>
        <dbReference type="Proteomes" id="UP001476798"/>
    </source>
</evidence>
<dbReference type="InterPro" id="IPR027417">
    <property type="entry name" value="P-loop_NTPase"/>
</dbReference>
<organism evidence="2 3">
    <name type="scientific">Goodea atripinnis</name>
    <dbReference type="NCBI Taxonomy" id="208336"/>
    <lineage>
        <taxon>Eukaryota</taxon>
        <taxon>Metazoa</taxon>
        <taxon>Chordata</taxon>
        <taxon>Craniata</taxon>
        <taxon>Vertebrata</taxon>
        <taxon>Euteleostomi</taxon>
        <taxon>Actinopterygii</taxon>
        <taxon>Neopterygii</taxon>
        <taxon>Teleostei</taxon>
        <taxon>Neoteleostei</taxon>
        <taxon>Acanthomorphata</taxon>
        <taxon>Ovalentaria</taxon>
        <taxon>Atherinomorphae</taxon>
        <taxon>Cyprinodontiformes</taxon>
        <taxon>Goodeidae</taxon>
        <taxon>Goodea</taxon>
    </lineage>
</organism>
<dbReference type="InterPro" id="IPR008145">
    <property type="entry name" value="GK/Ca_channel_bsu"/>
</dbReference>
<proteinExistence type="predicted"/>
<accession>A0ABV0PDL0</accession>
<dbReference type="PROSITE" id="PS50052">
    <property type="entry name" value="GUANYLATE_KINASE_2"/>
    <property type="match status" value="1"/>
</dbReference>
<dbReference type="InterPro" id="IPR008144">
    <property type="entry name" value="Guanylate_kin-like_dom"/>
</dbReference>
<reference evidence="2 3" key="1">
    <citation type="submission" date="2021-06" db="EMBL/GenBank/DDBJ databases">
        <authorList>
            <person name="Palmer J.M."/>
        </authorList>
    </citation>
    <scope>NUCLEOTIDE SEQUENCE [LARGE SCALE GENOMIC DNA]</scope>
    <source>
        <strain evidence="2 3">GA_2019</strain>
        <tissue evidence="2">Muscle</tissue>
    </source>
</reference>
<comment type="caution">
    <text evidence="2">The sequence shown here is derived from an EMBL/GenBank/DDBJ whole genome shotgun (WGS) entry which is preliminary data.</text>
</comment>
<evidence type="ECO:0000313" key="2">
    <source>
        <dbReference type="EMBL" id="MEQ2181467.1"/>
    </source>
</evidence>
<dbReference type="Gene3D" id="3.40.50.300">
    <property type="entry name" value="P-loop containing nucleotide triphosphate hydrolases"/>
    <property type="match status" value="1"/>
</dbReference>
<dbReference type="PANTHER" id="PTHR13865:SF26">
    <property type="entry name" value="TIGHT JUNCTION PROTEIN ZO-2"/>
    <property type="match status" value="1"/>
</dbReference>
<gene>
    <name evidence="2" type="ORF">GOODEAATRI_011901</name>
</gene>
<dbReference type="PANTHER" id="PTHR13865">
    <property type="entry name" value="TIGHT JUNCTION PROTEIN"/>
    <property type="match status" value="1"/>
</dbReference>
<sequence>MANVQNAARAASGNDRGDFWRLRGQRAVKKKDLRKSREDLSTAPITTRFPAYERVVLREGSGNILHTFSTFLCFLLMPVNPDFLAVFCLAGFRRPVPKDAGSEKSSGVVRLNTIRQIIEQVGLLSQKLGLFSFLSLTCDIMSAQDLHALLDVTPKAVDTLNYTQWYPIVIFLNPDSKQGVKTMRNRLMPGSNRSTRKLYEQAVRLKKTCSHLFTGQ</sequence>